<keyword evidence="6" id="KW-0813">Transport</keyword>
<evidence type="ECO:0000256" key="3">
    <source>
        <dbReference type="ARBA" id="ARBA00004496"/>
    </source>
</evidence>
<dbReference type="FunFam" id="2.20.28.10:FF:000001">
    <property type="entry name" value="Rubredoxin"/>
    <property type="match status" value="1"/>
</dbReference>
<evidence type="ECO:0000256" key="6">
    <source>
        <dbReference type="ARBA" id="ARBA00022448"/>
    </source>
</evidence>
<comment type="similarity">
    <text evidence="5 10">Belongs to the rubredoxin family.</text>
</comment>
<reference evidence="13 14" key="1">
    <citation type="submission" date="2018-08" db="EMBL/GenBank/DDBJ databases">
        <title>Recombination of ecologically and evolutionarily significant loci maintains genetic cohesion in the Pseudomonas syringae species complex.</title>
        <authorList>
            <person name="Dillon M."/>
            <person name="Thakur S."/>
            <person name="Almeida R.N.D."/>
            <person name="Weir B.S."/>
            <person name="Guttman D.S."/>
        </authorList>
    </citation>
    <scope>NUCLEOTIDE SEQUENCE [LARGE SCALE GENOMIC DNA]</scope>
    <source>
        <strain evidence="13 14">ICMP 14479</strain>
    </source>
</reference>
<dbReference type="Pfam" id="PF00301">
    <property type="entry name" value="Rubredoxin"/>
    <property type="match status" value="1"/>
</dbReference>
<evidence type="ECO:0000256" key="7">
    <source>
        <dbReference type="ARBA" id="ARBA00022723"/>
    </source>
</evidence>
<comment type="subcellular location">
    <subcellularLocation>
        <location evidence="3">Cytoplasm</location>
    </subcellularLocation>
</comment>
<dbReference type="InterPro" id="IPR018527">
    <property type="entry name" value="Rubredoxin_Fe_BS"/>
</dbReference>
<evidence type="ECO:0000256" key="2">
    <source>
        <dbReference type="ARBA" id="ARBA00002792"/>
    </source>
</evidence>
<accession>A0A3M5TWD8</accession>
<evidence type="ECO:0000256" key="11">
    <source>
        <dbReference type="SAM" id="MobiDB-lite"/>
    </source>
</evidence>
<keyword evidence="7 10" id="KW-0479">Metal-binding</keyword>
<dbReference type="GO" id="GO:0043448">
    <property type="term" value="P:alkane catabolic process"/>
    <property type="evidence" value="ECO:0007669"/>
    <property type="project" value="UniProtKB-UniPathway"/>
</dbReference>
<dbReference type="EMBL" id="RBUA01001716">
    <property type="protein sequence ID" value="RMU37554.1"/>
    <property type="molecule type" value="Genomic_DNA"/>
</dbReference>
<keyword evidence="9 10" id="KW-0408">Iron</keyword>
<comment type="pathway">
    <text evidence="4">Hydrocarbon metabolism; alkane degradation.</text>
</comment>
<gene>
    <name evidence="13" type="ORF">ALP29_05043</name>
</gene>
<evidence type="ECO:0000313" key="14">
    <source>
        <dbReference type="Proteomes" id="UP000280395"/>
    </source>
</evidence>
<evidence type="ECO:0000259" key="12">
    <source>
        <dbReference type="PROSITE" id="PS50903"/>
    </source>
</evidence>
<dbReference type="AlphaFoldDB" id="A0A3M5TWD8"/>
<dbReference type="CDD" id="cd00730">
    <property type="entry name" value="rubredoxin"/>
    <property type="match status" value="1"/>
</dbReference>
<organism evidence="13 14">
    <name type="scientific">Pseudomonas syringae pv. avii</name>
    <dbReference type="NCBI Taxonomy" id="663959"/>
    <lineage>
        <taxon>Bacteria</taxon>
        <taxon>Pseudomonadati</taxon>
        <taxon>Pseudomonadota</taxon>
        <taxon>Gammaproteobacteria</taxon>
        <taxon>Pseudomonadales</taxon>
        <taxon>Pseudomonadaceae</taxon>
        <taxon>Pseudomonas</taxon>
        <taxon>Pseudomonas syringae</taxon>
    </lineage>
</organism>
<feature type="domain" description="Rubredoxin-like" evidence="12">
    <location>
        <begin position="35"/>
        <end position="86"/>
    </location>
</feature>
<dbReference type="GO" id="GO:0005506">
    <property type="term" value="F:iron ion binding"/>
    <property type="evidence" value="ECO:0007669"/>
    <property type="project" value="UniProtKB-UniRule"/>
</dbReference>
<protein>
    <recommendedName>
        <fullName evidence="10">Rubredoxin</fullName>
    </recommendedName>
</protein>
<dbReference type="Gene3D" id="2.20.28.10">
    <property type="match status" value="1"/>
</dbReference>
<dbReference type="GO" id="GO:0005737">
    <property type="term" value="C:cytoplasm"/>
    <property type="evidence" value="ECO:0007669"/>
    <property type="project" value="UniProtKB-SubCell"/>
</dbReference>
<feature type="region of interest" description="Disordered" evidence="11">
    <location>
        <begin position="1"/>
        <end position="23"/>
    </location>
</feature>
<dbReference type="GO" id="GO:0009055">
    <property type="term" value="F:electron transfer activity"/>
    <property type="evidence" value="ECO:0007669"/>
    <property type="project" value="TreeGrafter"/>
</dbReference>
<keyword evidence="8 10" id="KW-0249">Electron transport</keyword>
<dbReference type="PROSITE" id="PS50903">
    <property type="entry name" value="RUBREDOXIN_LIKE"/>
    <property type="match status" value="1"/>
</dbReference>
<dbReference type="SUPFAM" id="SSF57802">
    <property type="entry name" value="Rubredoxin-like"/>
    <property type="match status" value="1"/>
</dbReference>
<dbReference type="PRINTS" id="PR00163">
    <property type="entry name" value="RUBREDOXIN"/>
</dbReference>
<evidence type="ECO:0000256" key="4">
    <source>
        <dbReference type="ARBA" id="ARBA00004933"/>
    </source>
</evidence>
<comment type="function">
    <text evidence="2">Involved in the hydrocarbon hydroxylating system, which transfers electrons from NADH to rubredoxin reductase and then through rubredoxin to alkane 1 monooxygenase.</text>
</comment>
<evidence type="ECO:0000256" key="5">
    <source>
        <dbReference type="ARBA" id="ARBA00005337"/>
    </source>
</evidence>
<dbReference type="InterPro" id="IPR050526">
    <property type="entry name" value="Rubredoxin_ET"/>
</dbReference>
<evidence type="ECO:0000313" key="13">
    <source>
        <dbReference type="EMBL" id="RMU37554.1"/>
    </source>
</evidence>
<evidence type="ECO:0000256" key="9">
    <source>
        <dbReference type="ARBA" id="ARBA00023004"/>
    </source>
</evidence>
<evidence type="ECO:0000256" key="10">
    <source>
        <dbReference type="RuleBase" id="RU003820"/>
    </source>
</evidence>
<dbReference type="PROSITE" id="PS00202">
    <property type="entry name" value="RUBREDOXIN"/>
    <property type="match status" value="1"/>
</dbReference>
<evidence type="ECO:0000256" key="8">
    <source>
        <dbReference type="ARBA" id="ARBA00022982"/>
    </source>
</evidence>
<proteinExistence type="inferred from homology"/>
<evidence type="ECO:0000256" key="1">
    <source>
        <dbReference type="ARBA" id="ARBA00001965"/>
    </source>
</evidence>
<sequence>MHLPAPISTKRPEPRGNAGSIDRRPTRLNLRKHVMKKWQCIVCGLIYNEADGWPDDGIAPGTLWQDVPEDWLCPDCGVGKSDFEMIEIA</sequence>
<dbReference type="Proteomes" id="UP000280395">
    <property type="component" value="Unassembled WGS sequence"/>
</dbReference>
<dbReference type="InterPro" id="IPR024934">
    <property type="entry name" value="Rubredoxin-like_dom"/>
</dbReference>
<dbReference type="PANTHER" id="PTHR47627">
    <property type="entry name" value="RUBREDOXIN"/>
    <property type="match status" value="1"/>
</dbReference>
<dbReference type="PANTHER" id="PTHR47627:SF1">
    <property type="entry name" value="RUBREDOXIN-1-RELATED"/>
    <property type="match status" value="1"/>
</dbReference>
<dbReference type="UniPathway" id="UPA00191"/>
<name>A0A3M5TWD8_PSESX</name>
<comment type="caution">
    <text evidence="13">The sequence shown here is derived from an EMBL/GenBank/DDBJ whole genome shotgun (WGS) entry which is preliminary data.</text>
</comment>
<dbReference type="InterPro" id="IPR024935">
    <property type="entry name" value="Rubredoxin_dom"/>
</dbReference>
<comment type="cofactor">
    <cofactor evidence="1 10">
        <name>Fe(3+)</name>
        <dbReference type="ChEBI" id="CHEBI:29034"/>
    </cofactor>
</comment>